<name>Z9JNT8_9GAMM</name>
<dbReference type="RefSeq" id="WP_038269832.1">
    <property type="nucleotide sequence ID" value="NZ_CP053627.1"/>
</dbReference>
<reference evidence="1 2" key="1">
    <citation type="journal article" date="2014" name="Genome Announc.">
        <title>Draft Genome Sequence of Xylella fastidiosa Pear Leaf Scorch Strain in Taiwan.</title>
        <authorList>
            <person name="Su C.C."/>
            <person name="Deng W.L."/>
            <person name="Jan F.J."/>
            <person name="Chang C.J."/>
            <person name="Huang H."/>
            <person name="Chen J."/>
        </authorList>
    </citation>
    <scope>NUCLEOTIDE SEQUENCE [LARGE SCALE GENOMIC DNA]</scope>
    <source>
        <strain evidence="1 2">PLS229</strain>
    </source>
</reference>
<evidence type="ECO:0000313" key="1">
    <source>
        <dbReference type="EMBL" id="EWS79461.1"/>
    </source>
</evidence>
<dbReference type="GeneID" id="68902031"/>
<dbReference type="AlphaFoldDB" id="Z9JNT8"/>
<dbReference type="EMBL" id="JDSQ01000001">
    <property type="protein sequence ID" value="EWS79461.1"/>
    <property type="molecule type" value="Genomic_DNA"/>
</dbReference>
<protein>
    <submittedName>
        <fullName evidence="1">Uncharacterized protein</fullName>
    </submittedName>
</protein>
<accession>Z9JNT8</accession>
<dbReference type="Proteomes" id="UP000020406">
    <property type="component" value="Unassembled WGS sequence"/>
</dbReference>
<sequence>MFNPLHGLALSRASRGSKQETLPSFFLLIDTPSIATTVLLESSGDHGLDCYLQIETLFLNDSMNSALLRQAALYISTDGYLSSDTQSKQKRCILFATQPQWSEHSIFTARSIH</sequence>
<evidence type="ECO:0000313" key="2">
    <source>
        <dbReference type="Proteomes" id="UP000020406"/>
    </source>
</evidence>
<proteinExistence type="predicted"/>
<organism evidence="1 2">
    <name type="scientific">Xylella taiwanensis</name>
    <dbReference type="NCBI Taxonomy" id="1444770"/>
    <lineage>
        <taxon>Bacteria</taxon>
        <taxon>Pseudomonadati</taxon>
        <taxon>Pseudomonadota</taxon>
        <taxon>Gammaproteobacteria</taxon>
        <taxon>Lysobacterales</taxon>
        <taxon>Lysobacteraceae</taxon>
        <taxon>Xylella</taxon>
    </lineage>
</organism>
<gene>
    <name evidence="1" type="ORF">AF72_00880</name>
</gene>
<dbReference type="KEGG" id="xtw:AB672_11220"/>
<comment type="caution">
    <text evidence="1">The sequence shown here is derived from an EMBL/GenBank/DDBJ whole genome shotgun (WGS) entry which is preliminary data.</text>
</comment>